<gene>
    <name evidence="1" type="ORF">NCTC8782_01040</name>
</gene>
<dbReference type="EMBL" id="UIGT01000001">
    <property type="protein sequence ID" value="SUX78575.1"/>
    <property type="molecule type" value="Genomic_DNA"/>
</dbReference>
<sequence>MSQHLYTSISVSRYWQNAAKLTEQKVHCERGADVGSYC</sequence>
<evidence type="ECO:0000313" key="2">
    <source>
        <dbReference type="Proteomes" id="UP000255286"/>
    </source>
</evidence>
<name>A0A9Q8E7E6_9ENTR</name>
<comment type="caution">
    <text evidence="1">The sequence shown here is derived from an EMBL/GenBank/DDBJ whole genome shotgun (WGS) entry which is preliminary data.</text>
</comment>
<reference evidence="1 2" key="1">
    <citation type="submission" date="2018-06" db="EMBL/GenBank/DDBJ databases">
        <authorList>
            <consortium name="Pathogen Informatics"/>
            <person name="Doyle S."/>
        </authorList>
    </citation>
    <scope>NUCLEOTIDE SEQUENCE [LARGE SCALE GENOMIC DNA]</scope>
    <source>
        <strain evidence="1 2">NCTC8782</strain>
    </source>
</reference>
<organism evidence="1 2">
    <name type="scientific">Citrobacter youngae</name>
    <dbReference type="NCBI Taxonomy" id="133448"/>
    <lineage>
        <taxon>Bacteria</taxon>
        <taxon>Pseudomonadati</taxon>
        <taxon>Pseudomonadota</taxon>
        <taxon>Gammaproteobacteria</taxon>
        <taxon>Enterobacterales</taxon>
        <taxon>Enterobacteriaceae</taxon>
        <taxon>Citrobacter</taxon>
        <taxon>Citrobacter freundii complex</taxon>
    </lineage>
</organism>
<dbReference type="AlphaFoldDB" id="A0A9Q8E7E6"/>
<evidence type="ECO:0000313" key="1">
    <source>
        <dbReference type="EMBL" id="SUX78575.1"/>
    </source>
</evidence>
<dbReference type="Proteomes" id="UP000255286">
    <property type="component" value="Unassembled WGS sequence"/>
</dbReference>
<accession>A0A9Q8E7E6</accession>
<proteinExistence type="predicted"/>
<protein>
    <submittedName>
        <fullName evidence="1">Uncharacterized protein</fullName>
    </submittedName>
</protein>